<name>I0ELG2_HELC0</name>
<dbReference type="Proteomes" id="UP000005010">
    <property type="component" value="Chromosome"/>
</dbReference>
<feature type="transmembrane region" description="Helical" evidence="1">
    <location>
        <begin position="84"/>
        <end position="104"/>
    </location>
</feature>
<dbReference type="KEGG" id="hce:HCW_02500"/>
<feature type="transmembrane region" description="Helical" evidence="1">
    <location>
        <begin position="31"/>
        <end position="54"/>
    </location>
</feature>
<dbReference type="HOGENOM" id="CLU_558691_0_0_7"/>
<accession>I0ELG2</accession>
<dbReference type="EMBL" id="CP003479">
    <property type="protein sequence ID" value="AFI03781.1"/>
    <property type="molecule type" value="Genomic_DNA"/>
</dbReference>
<evidence type="ECO:0000313" key="3">
    <source>
        <dbReference type="Proteomes" id="UP000005010"/>
    </source>
</evidence>
<gene>
    <name evidence="2" type="ordered locus">HCW_02500</name>
</gene>
<feature type="transmembrane region" description="Helical" evidence="1">
    <location>
        <begin position="156"/>
        <end position="174"/>
    </location>
</feature>
<dbReference type="AlphaFoldDB" id="I0ELG2"/>
<proteinExistence type="predicted"/>
<feature type="transmembrane region" description="Helical" evidence="1">
    <location>
        <begin position="301"/>
        <end position="323"/>
    </location>
</feature>
<protein>
    <submittedName>
        <fullName evidence="2">Uncharacterized protein</fullName>
    </submittedName>
</protein>
<keyword evidence="1" id="KW-0812">Transmembrane</keyword>
<keyword evidence="1" id="KW-0472">Membrane</keyword>
<keyword evidence="3" id="KW-1185">Reference proteome</keyword>
<feature type="transmembrane region" description="Helical" evidence="1">
    <location>
        <begin position="116"/>
        <end position="136"/>
    </location>
</feature>
<evidence type="ECO:0000256" key="1">
    <source>
        <dbReference type="SAM" id="Phobius"/>
    </source>
</evidence>
<feature type="transmembrane region" description="Helical" evidence="1">
    <location>
        <begin position="216"/>
        <end position="238"/>
    </location>
</feature>
<sequence>MSCCVKRLQEIEVYKILQERANEPLKNIKELSVFLVSLLTTFIIVIYQACYVVNYMTGKQIWDILGIAWHNLSNFSILNSEDTYRIYISFQLGLFFAWLFFLYSYLINNKDKSSRLVAFMVFVLGLMLLILLSFFPTLKLLITLDAFWDTSGFLKTTMIFSLSLNVVFVASSFFEEKFKTYFPPIWSFIIFLCWPIFVWLAWLYDNVIYHILISQIFLYLVIFVMLMFFLSLLSLFLLSCDICFSIKKNNALYALRKRIIDKQIADRDTDLKKLIEYEPAQTFPLKLSLTDHIKTFFSRKFLIGLVIPSLVLISSPIFISFSYNDICGKKSIHACKAHLAFGFNKKLADDKQSTKIDIKLYAGSAKIYRLQLNYGGCVAYREQERNSLNNRGFFQEQGLFAKYINHDRFAVDYGKDFMAQPFVCVKFDNQPLSESIKLLSEIKNKPIQTLNPTHETMSIYTSCKNTDIHNITLWVEYKGRLEKIEHDF</sequence>
<evidence type="ECO:0000313" key="2">
    <source>
        <dbReference type="EMBL" id="AFI03781.1"/>
    </source>
</evidence>
<organism evidence="2 3">
    <name type="scientific">Helicobacter cetorum (strain ATCC BAA-429 / MIT 00-7128)</name>
    <dbReference type="NCBI Taxonomy" id="182217"/>
    <lineage>
        <taxon>Bacteria</taxon>
        <taxon>Pseudomonadati</taxon>
        <taxon>Campylobacterota</taxon>
        <taxon>Epsilonproteobacteria</taxon>
        <taxon>Campylobacterales</taxon>
        <taxon>Helicobacteraceae</taxon>
        <taxon>Helicobacter</taxon>
    </lineage>
</organism>
<feature type="transmembrane region" description="Helical" evidence="1">
    <location>
        <begin position="186"/>
        <end position="204"/>
    </location>
</feature>
<dbReference type="RefSeq" id="WP_014660653.1">
    <property type="nucleotide sequence ID" value="NC_017737.1"/>
</dbReference>
<keyword evidence="1" id="KW-1133">Transmembrane helix</keyword>
<dbReference type="PATRIC" id="fig|182217.3.peg.518"/>
<reference evidence="3" key="1">
    <citation type="submission" date="2012-04" db="EMBL/GenBank/DDBJ databases">
        <title>Complete genome sequence of Helicobacter cetorum strain MIT 00-7128.</title>
        <authorList>
            <person name="Kersulyte D."/>
            <person name="Berg D.E."/>
        </authorList>
    </citation>
    <scope>NUCLEOTIDE SEQUENCE [LARGE SCALE GENOMIC DNA]</scope>
    <source>
        <strain evidence="3">MIT 00-7128</strain>
    </source>
</reference>